<dbReference type="EMBL" id="AEAI01004515">
    <property type="protein sequence ID" value="EGH49634.1"/>
    <property type="molecule type" value="Genomic_DNA"/>
</dbReference>
<keyword evidence="1" id="KW-0418">Kinase</keyword>
<comment type="caution">
    <text evidence="1">The sequence shown here is derived from an EMBL/GenBank/DDBJ whole genome shotgun (WGS) entry which is preliminary data.</text>
</comment>
<feature type="non-terminal residue" evidence="1">
    <location>
        <position position="41"/>
    </location>
</feature>
<organism evidence="1 2">
    <name type="scientific">Pseudomonas syringae pv. pisi str. 1704B</name>
    <dbReference type="NCBI Taxonomy" id="629263"/>
    <lineage>
        <taxon>Bacteria</taxon>
        <taxon>Pseudomonadati</taxon>
        <taxon>Pseudomonadota</taxon>
        <taxon>Gammaproteobacteria</taxon>
        <taxon>Pseudomonadales</taxon>
        <taxon>Pseudomonadaceae</taxon>
        <taxon>Pseudomonas</taxon>
        <taxon>Pseudomonas syringae</taxon>
    </lineage>
</organism>
<accession>F3GRD1</accession>
<keyword evidence="1" id="KW-0808">Transferase</keyword>
<dbReference type="GO" id="GO:0016301">
    <property type="term" value="F:kinase activity"/>
    <property type="evidence" value="ECO:0007669"/>
    <property type="project" value="UniProtKB-KW"/>
</dbReference>
<evidence type="ECO:0000313" key="2">
    <source>
        <dbReference type="Proteomes" id="UP000004986"/>
    </source>
</evidence>
<sequence>DSTNNGSAERLATLETAADPLATGPQWLERPAADLPCMLLL</sequence>
<evidence type="ECO:0000313" key="1">
    <source>
        <dbReference type="EMBL" id="EGH49634.1"/>
    </source>
</evidence>
<dbReference type="Proteomes" id="UP000004986">
    <property type="component" value="Unassembled WGS sequence"/>
</dbReference>
<dbReference type="AlphaFoldDB" id="F3GRD1"/>
<reference evidence="1 2" key="1">
    <citation type="journal article" date="2011" name="PLoS Pathog.">
        <title>Dynamic evolution of pathogenicity revealed by sequencing and comparative genomics of 19 Pseudomonas syringae isolates.</title>
        <authorList>
            <person name="Baltrus D.A."/>
            <person name="Nishimura M.T."/>
            <person name="Romanchuk A."/>
            <person name="Chang J.H."/>
            <person name="Mukhtar M.S."/>
            <person name="Cherkis K."/>
            <person name="Roach J."/>
            <person name="Grant S.R."/>
            <person name="Jones C.D."/>
            <person name="Dangl J.L."/>
        </authorList>
    </citation>
    <scope>NUCLEOTIDE SEQUENCE [LARGE SCALE GENOMIC DNA]</scope>
    <source>
        <strain evidence="1 2">1704B</strain>
    </source>
</reference>
<proteinExistence type="predicted"/>
<gene>
    <name evidence="1" type="ORF">PSYPI_47508</name>
</gene>
<feature type="non-terminal residue" evidence="1">
    <location>
        <position position="1"/>
    </location>
</feature>
<protein>
    <submittedName>
        <fullName evidence="1">Sensor histidine kinase</fullName>
    </submittedName>
</protein>
<name>F3GRD1_PSESJ</name>
<keyword evidence="2" id="KW-1185">Reference proteome</keyword>